<reference evidence="11" key="1">
    <citation type="journal article" date="2015" name="Genome Announc.">
        <title>Draft genome sequence of Talaromyces cellulolyticus strain Y-94, a source of lignocellulosic biomass-degrading enzymes.</title>
        <authorList>
            <person name="Fujii T."/>
            <person name="Koike H."/>
            <person name="Sawayama S."/>
            <person name="Yano S."/>
            <person name="Inoue H."/>
        </authorList>
    </citation>
    <scope>NUCLEOTIDE SEQUENCE [LARGE SCALE GENOMIC DNA]</scope>
    <source>
        <strain evidence="11">Y-94</strain>
    </source>
</reference>
<comment type="caution">
    <text evidence="10">The sequence shown here is derived from an EMBL/GenBank/DDBJ whole genome shotgun (WGS) entry which is preliminary data.</text>
</comment>
<feature type="transmembrane region" description="Helical" evidence="8">
    <location>
        <begin position="203"/>
        <end position="224"/>
    </location>
</feature>
<keyword evidence="3" id="KW-0999">Mitochondrion inner membrane</keyword>
<dbReference type="InterPro" id="IPR033122">
    <property type="entry name" value="LETM1-like_RBD"/>
</dbReference>
<sequence>MSAICGRCAASSLKLTRHHQLSGKALTSTPSLSRGTVYGLYILDYPSYGYISNRRHASSSSSGKRHPTAATTTSWKPPKEYKFLLAQNVNPPLTTLPAELNLPPAGNSGEPFAQKVKRYIVTGGRYLRFYKTGLQNVYYNYKASLPIRRQLGLPAYIPSSPPSSSHNASSGATSLHTAINTLQITRADFQLVRRAAYDVRRMIPFGLILLICGEFTPLVVAAIGDAVTPYTCRIPKQLAKTRAKRVELRQHAFAAVQGGLGSMKPMRDEDAMTWLAEQFGSREFAATASAEQVLRACAVFGLAKSHDAGAGWVSLIYRPRLRKWTEYLALDDSLIVQGGGVDVLSATEVRIAIEERGGFVDLNLGKQDKVEKAEREWLTQWLKRRKFIE</sequence>
<protein>
    <recommendedName>
        <fullName evidence="9">Letm1 RBD domain-containing protein</fullName>
    </recommendedName>
</protein>
<keyword evidence="5 7" id="KW-0496">Mitochondrion</keyword>
<evidence type="ECO:0000256" key="5">
    <source>
        <dbReference type="ARBA" id="ARBA00023128"/>
    </source>
</evidence>
<dbReference type="Proteomes" id="UP000053095">
    <property type="component" value="Unassembled WGS sequence"/>
</dbReference>
<gene>
    <name evidence="10" type="ORF">TCE0_060f18558</name>
</gene>
<dbReference type="GO" id="GO:0043022">
    <property type="term" value="F:ribosome binding"/>
    <property type="evidence" value="ECO:0007669"/>
    <property type="project" value="InterPro"/>
</dbReference>
<evidence type="ECO:0000256" key="2">
    <source>
        <dbReference type="ARBA" id="ARBA00022692"/>
    </source>
</evidence>
<comment type="subcellular location">
    <subcellularLocation>
        <location evidence="1">Mitochondrion inner membrane</location>
        <topology evidence="1">Single-pass membrane protein</topology>
    </subcellularLocation>
</comment>
<evidence type="ECO:0000313" key="10">
    <source>
        <dbReference type="EMBL" id="GAM43611.1"/>
    </source>
</evidence>
<proteinExistence type="predicted"/>
<dbReference type="PANTHER" id="PTHR14009:SF6">
    <property type="entry name" value="LETM1 RBD DOMAIN-CONTAINING PROTEIN"/>
    <property type="match status" value="1"/>
</dbReference>
<evidence type="ECO:0000256" key="8">
    <source>
        <dbReference type="SAM" id="Phobius"/>
    </source>
</evidence>
<evidence type="ECO:0000256" key="6">
    <source>
        <dbReference type="ARBA" id="ARBA00023136"/>
    </source>
</evidence>
<evidence type="ECO:0000259" key="9">
    <source>
        <dbReference type="PROSITE" id="PS51758"/>
    </source>
</evidence>
<evidence type="ECO:0000256" key="3">
    <source>
        <dbReference type="ARBA" id="ARBA00022792"/>
    </source>
</evidence>
<evidence type="ECO:0000256" key="4">
    <source>
        <dbReference type="ARBA" id="ARBA00022989"/>
    </source>
</evidence>
<evidence type="ECO:0000256" key="7">
    <source>
        <dbReference type="PROSITE-ProRule" id="PRU01094"/>
    </source>
</evidence>
<dbReference type="GO" id="GO:0005743">
    <property type="term" value="C:mitochondrial inner membrane"/>
    <property type="evidence" value="ECO:0007669"/>
    <property type="project" value="UniProtKB-SubCell"/>
</dbReference>
<dbReference type="InterPro" id="IPR044202">
    <property type="entry name" value="LETM1/MDM38-like"/>
</dbReference>
<keyword evidence="6 8" id="KW-0472">Membrane</keyword>
<keyword evidence="2 8" id="KW-0812">Transmembrane</keyword>
<keyword evidence="4 8" id="KW-1133">Transmembrane helix</keyword>
<feature type="domain" description="Letm1 RBD" evidence="9">
    <location>
        <begin position="217"/>
        <end position="389"/>
    </location>
</feature>
<name>A0A6V8HT80_TALPI</name>
<evidence type="ECO:0000256" key="1">
    <source>
        <dbReference type="ARBA" id="ARBA00004434"/>
    </source>
</evidence>
<dbReference type="PROSITE" id="PS51758">
    <property type="entry name" value="LETM1_RBD"/>
    <property type="match status" value="1"/>
</dbReference>
<dbReference type="AlphaFoldDB" id="A0A6V8HT80"/>
<dbReference type="EMBL" id="DF933856">
    <property type="protein sequence ID" value="GAM43611.1"/>
    <property type="molecule type" value="Genomic_DNA"/>
</dbReference>
<accession>A0A6V8HT80</accession>
<evidence type="ECO:0000313" key="11">
    <source>
        <dbReference type="Proteomes" id="UP000053095"/>
    </source>
</evidence>
<organism evidence="10 11">
    <name type="scientific">Talaromyces pinophilus</name>
    <name type="common">Penicillium pinophilum</name>
    <dbReference type="NCBI Taxonomy" id="128442"/>
    <lineage>
        <taxon>Eukaryota</taxon>
        <taxon>Fungi</taxon>
        <taxon>Dikarya</taxon>
        <taxon>Ascomycota</taxon>
        <taxon>Pezizomycotina</taxon>
        <taxon>Eurotiomycetes</taxon>
        <taxon>Eurotiomycetidae</taxon>
        <taxon>Eurotiales</taxon>
        <taxon>Trichocomaceae</taxon>
        <taxon>Talaromyces</taxon>
        <taxon>Talaromyces sect. Talaromyces</taxon>
    </lineage>
</organism>
<keyword evidence="11" id="KW-1185">Reference proteome</keyword>
<dbReference type="GO" id="GO:0030003">
    <property type="term" value="P:intracellular monoatomic cation homeostasis"/>
    <property type="evidence" value="ECO:0007669"/>
    <property type="project" value="TreeGrafter"/>
</dbReference>
<dbReference type="PANTHER" id="PTHR14009">
    <property type="entry name" value="LEUCINE ZIPPER-EF-HAND CONTAINING TRANSMEMBRANE PROTEIN"/>
    <property type="match status" value="1"/>
</dbReference>